<dbReference type="Pfam" id="PF00561">
    <property type="entry name" value="Abhydrolase_1"/>
    <property type="match status" value="1"/>
</dbReference>
<feature type="domain" description="AB hydrolase-1" evidence="1">
    <location>
        <begin position="22"/>
        <end position="132"/>
    </location>
</feature>
<dbReference type="EMBL" id="VAWA01000001">
    <property type="protein sequence ID" value="TLP79924.1"/>
    <property type="molecule type" value="Genomic_DNA"/>
</dbReference>
<evidence type="ECO:0000259" key="1">
    <source>
        <dbReference type="Pfam" id="PF00561"/>
    </source>
</evidence>
<dbReference type="PANTHER" id="PTHR43433:SF5">
    <property type="entry name" value="AB HYDROLASE-1 DOMAIN-CONTAINING PROTEIN"/>
    <property type="match status" value="1"/>
</dbReference>
<dbReference type="InterPro" id="IPR029058">
    <property type="entry name" value="AB_hydrolase_fold"/>
</dbReference>
<keyword evidence="3" id="KW-1185">Reference proteome</keyword>
<dbReference type="Gene3D" id="3.40.50.1820">
    <property type="entry name" value="alpha/beta hydrolase"/>
    <property type="match status" value="1"/>
</dbReference>
<dbReference type="AlphaFoldDB" id="A0A5R9API2"/>
<dbReference type="OrthoDB" id="63519at2"/>
<dbReference type="RefSeq" id="WP_138168886.1">
    <property type="nucleotide sequence ID" value="NZ_VAWA01000001.1"/>
</dbReference>
<proteinExistence type="predicted"/>
<dbReference type="PANTHER" id="PTHR43433">
    <property type="entry name" value="HYDROLASE, ALPHA/BETA FOLD FAMILY PROTEIN"/>
    <property type="match status" value="1"/>
</dbReference>
<reference evidence="2 3" key="1">
    <citation type="submission" date="2019-05" db="EMBL/GenBank/DDBJ databases">
        <title>Nesterenkonia sp. GY239, isolated from the Southern Atlantic Ocean.</title>
        <authorList>
            <person name="Zhang G."/>
        </authorList>
    </citation>
    <scope>NUCLEOTIDE SEQUENCE [LARGE SCALE GENOMIC DNA]</scope>
    <source>
        <strain evidence="2 3">GY239</strain>
    </source>
</reference>
<name>A0A5R9API2_9MICC</name>
<protein>
    <submittedName>
        <fullName evidence="2">Alpha/beta hydrolase</fullName>
    </submittedName>
</protein>
<gene>
    <name evidence="2" type="ORF">FEF27_00625</name>
</gene>
<dbReference type="InterPro" id="IPR050471">
    <property type="entry name" value="AB_hydrolase"/>
</dbReference>
<accession>A0A5R9API2</accession>
<sequence length="262" mass="28402">MARFQTAGAQLSFEVVGKETDPLFVQLHGLTSSAWREHHAGLDVTGELSGFRVLRYDSRGHGSSTGRPVPDDYLWPQLAEDLLHLLEAVAPGETVHAGGPSMGAATQLCAALEEPHRFASLSLLVPPTVWSTRTEQTDQYLRSAEVVEQHGVETFVRLTGSAPPPPAQAGRTRQLRPAVSPELLPAVLRGASMTDLPAPEDLARLQVPVQILAWTHDAAHPVSSAETLHRLLPGSEFSIAETPHDLATWPSRVASFVGQYRR</sequence>
<dbReference type="Proteomes" id="UP000306544">
    <property type="component" value="Unassembled WGS sequence"/>
</dbReference>
<dbReference type="InterPro" id="IPR000073">
    <property type="entry name" value="AB_hydrolase_1"/>
</dbReference>
<dbReference type="SUPFAM" id="SSF53474">
    <property type="entry name" value="alpha/beta-Hydrolases"/>
    <property type="match status" value="1"/>
</dbReference>
<evidence type="ECO:0000313" key="3">
    <source>
        <dbReference type="Proteomes" id="UP000306544"/>
    </source>
</evidence>
<evidence type="ECO:0000313" key="2">
    <source>
        <dbReference type="EMBL" id="TLP79924.1"/>
    </source>
</evidence>
<organism evidence="2 3">
    <name type="scientific">Nesterenkonia sphaerica</name>
    <dbReference type="NCBI Taxonomy" id="1804988"/>
    <lineage>
        <taxon>Bacteria</taxon>
        <taxon>Bacillati</taxon>
        <taxon>Actinomycetota</taxon>
        <taxon>Actinomycetes</taxon>
        <taxon>Micrococcales</taxon>
        <taxon>Micrococcaceae</taxon>
        <taxon>Nesterenkonia</taxon>
    </lineage>
</organism>
<keyword evidence="2" id="KW-0378">Hydrolase</keyword>
<comment type="caution">
    <text evidence="2">The sequence shown here is derived from an EMBL/GenBank/DDBJ whole genome shotgun (WGS) entry which is preliminary data.</text>
</comment>
<dbReference type="GO" id="GO:0016787">
    <property type="term" value="F:hydrolase activity"/>
    <property type="evidence" value="ECO:0007669"/>
    <property type="project" value="UniProtKB-KW"/>
</dbReference>